<dbReference type="GO" id="GO:0005737">
    <property type="term" value="C:cytoplasm"/>
    <property type="evidence" value="ECO:0007669"/>
    <property type="project" value="UniProtKB-SubCell"/>
</dbReference>
<dbReference type="InterPro" id="IPR019933">
    <property type="entry name" value="DivIVA_domain"/>
</dbReference>
<name>E0E3M6_9FIRM</name>
<evidence type="ECO:0000313" key="10">
    <source>
        <dbReference type="Proteomes" id="UP000003244"/>
    </source>
</evidence>
<dbReference type="Proteomes" id="UP000003244">
    <property type="component" value="Unassembled WGS sequence"/>
</dbReference>
<keyword evidence="10" id="KW-1185">Reference proteome</keyword>
<accession>E0E3M6</accession>
<evidence type="ECO:0000313" key="9">
    <source>
        <dbReference type="EMBL" id="EFM64551.1"/>
    </source>
</evidence>
<proteinExistence type="inferred from homology"/>
<dbReference type="eggNOG" id="COG3599">
    <property type="taxonomic scope" value="Bacteria"/>
</dbReference>
<reference evidence="9 10" key="1">
    <citation type="submission" date="2010-08" db="EMBL/GenBank/DDBJ databases">
        <authorList>
            <person name="Harkins D.M."/>
            <person name="Madupu R."/>
            <person name="Durkin A.S."/>
            <person name="Torralba M."/>
            <person name="Methe B."/>
            <person name="Sutton G.G."/>
            <person name="Nelson K.E."/>
        </authorList>
    </citation>
    <scope>NUCLEOTIDE SEQUENCE [LARGE SCALE GENOMIC DNA]</scope>
    <source>
        <strain evidence="9 10">DSM 17678</strain>
    </source>
</reference>
<dbReference type="AlphaFoldDB" id="E0E3M6"/>
<comment type="caution">
    <text evidence="9">The sequence shown here is derived from an EMBL/GenBank/DDBJ whole genome shotgun (WGS) entry which is preliminary data.</text>
</comment>
<organism evidence="9 10">
    <name type="scientific">Peptostreptococcus stomatis DSM 17678</name>
    <dbReference type="NCBI Taxonomy" id="596315"/>
    <lineage>
        <taxon>Bacteria</taxon>
        <taxon>Bacillati</taxon>
        <taxon>Bacillota</taxon>
        <taxon>Clostridia</taxon>
        <taxon>Peptostreptococcales</taxon>
        <taxon>Peptostreptococcaceae</taxon>
        <taxon>Peptostreptococcus</taxon>
    </lineage>
</organism>
<evidence type="ECO:0000256" key="7">
    <source>
        <dbReference type="SAM" id="Coils"/>
    </source>
</evidence>
<dbReference type="RefSeq" id="WP_007789868.1">
    <property type="nucleotide sequence ID" value="NZ_ADGQ01000057.1"/>
</dbReference>
<comment type="subcellular location">
    <subcellularLocation>
        <location evidence="1">Cytoplasm</location>
    </subcellularLocation>
</comment>
<feature type="coiled-coil region" evidence="7">
    <location>
        <begin position="85"/>
        <end position="123"/>
    </location>
</feature>
<dbReference type="PANTHER" id="PTHR35794:SF2">
    <property type="entry name" value="CELL DIVISION PROTEIN DIVIVA"/>
    <property type="match status" value="1"/>
</dbReference>
<dbReference type="GeneID" id="84800866"/>
<feature type="coiled-coil region" evidence="7">
    <location>
        <begin position="28"/>
        <end position="55"/>
    </location>
</feature>
<dbReference type="Gene3D" id="6.10.250.660">
    <property type="match status" value="1"/>
</dbReference>
<comment type="similarity">
    <text evidence="2">Belongs to the DivIVA family.</text>
</comment>
<dbReference type="OrthoDB" id="9815492at2"/>
<evidence type="ECO:0000256" key="4">
    <source>
        <dbReference type="ARBA" id="ARBA00022618"/>
    </source>
</evidence>
<dbReference type="GO" id="GO:0051301">
    <property type="term" value="P:cell division"/>
    <property type="evidence" value="ECO:0007669"/>
    <property type="project" value="UniProtKB-KW"/>
</dbReference>
<keyword evidence="5 7" id="KW-0175">Coiled coil</keyword>
<evidence type="ECO:0000256" key="3">
    <source>
        <dbReference type="ARBA" id="ARBA00022490"/>
    </source>
</evidence>
<keyword evidence="6" id="KW-0131">Cell cycle</keyword>
<evidence type="ECO:0000256" key="1">
    <source>
        <dbReference type="ARBA" id="ARBA00004496"/>
    </source>
</evidence>
<feature type="region of interest" description="Disordered" evidence="8">
    <location>
        <begin position="180"/>
        <end position="217"/>
    </location>
</feature>
<keyword evidence="3" id="KW-0963">Cytoplasm</keyword>
<dbReference type="NCBIfam" id="TIGR03544">
    <property type="entry name" value="DivI1A_domain"/>
    <property type="match status" value="1"/>
</dbReference>
<dbReference type="STRING" id="596315.HMPREF0634_0520"/>
<dbReference type="InterPro" id="IPR007793">
    <property type="entry name" value="DivIVA_fam"/>
</dbReference>
<evidence type="ECO:0000256" key="5">
    <source>
        <dbReference type="ARBA" id="ARBA00023054"/>
    </source>
</evidence>
<gene>
    <name evidence="9" type="ORF">HMPREF0634_0520</name>
</gene>
<sequence length="217" mass="24956">MIAPELIESKEFKKGFRGYNEEEVDVFLDQIKEDYEAIIKENESLKEKLEMYKDQVGKYSSIEETLKETLITAQSAAEDTTNSANKKARIIVQEAELQAKQLIDRANNKVVEIRNEYEALIKEFKVFRIKFKSLLEDEMQNVDQIFSGIDNEREDFNQAVSGPVDLDITGTMRMAVLEDVQEEEDKTLSIETAELEAEDKTPNENLSGDPEDIFKIK</sequence>
<evidence type="ECO:0000256" key="8">
    <source>
        <dbReference type="SAM" id="MobiDB-lite"/>
    </source>
</evidence>
<evidence type="ECO:0000256" key="2">
    <source>
        <dbReference type="ARBA" id="ARBA00009008"/>
    </source>
</evidence>
<keyword evidence="4" id="KW-0132">Cell division</keyword>
<dbReference type="Pfam" id="PF05103">
    <property type="entry name" value="DivIVA"/>
    <property type="match status" value="1"/>
</dbReference>
<evidence type="ECO:0000256" key="6">
    <source>
        <dbReference type="ARBA" id="ARBA00023306"/>
    </source>
</evidence>
<dbReference type="PANTHER" id="PTHR35794">
    <property type="entry name" value="CELL DIVISION PROTEIN DIVIVA"/>
    <property type="match status" value="1"/>
</dbReference>
<dbReference type="EMBL" id="ADGQ01000057">
    <property type="protein sequence ID" value="EFM64551.1"/>
    <property type="molecule type" value="Genomic_DNA"/>
</dbReference>
<protein>
    <submittedName>
        <fullName evidence="9">DivIVA domain protein</fullName>
    </submittedName>
</protein>